<feature type="transmembrane region" description="Helical" evidence="1">
    <location>
        <begin position="6"/>
        <end position="32"/>
    </location>
</feature>
<proteinExistence type="predicted"/>
<keyword evidence="1" id="KW-1133">Transmembrane helix</keyword>
<keyword evidence="4" id="KW-1185">Reference proteome</keyword>
<dbReference type="OrthoDB" id="9798690at2"/>
<reference evidence="3 4" key="1">
    <citation type="journal article" date="2012" name="Science">
        <title>Ecological populations of bacteria act as socially cohesive units of antibiotic production and resistance.</title>
        <authorList>
            <person name="Cordero O.X."/>
            <person name="Wildschutte H."/>
            <person name="Kirkup B."/>
            <person name="Proehl S."/>
            <person name="Ngo L."/>
            <person name="Hussain F."/>
            <person name="Le Roux F."/>
            <person name="Mincer T."/>
            <person name="Polz M.F."/>
        </authorList>
    </citation>
    <scope>NUCLEOTIDE SEQUENCE [LARGE SCALE GENOMIC DNA]</scope>
    <source>
        <strain evidence="3 4">1S-45</strain>
    </source>
</reference>
<evidence type="ECO:0000259" key="2">
    <source>
        <dbReference type="Pfam" id="PF13386"/>
    </source>
</evidence>
<feature type="transmembrane region" description="Helical" evidence="1">
    <location>
        <begin position="165"/>
        <end position="186"/>
    </location>
</feature>
<organism evidence="3 4">
    <name type="scientific">Vibrio rumoiensis 1S-45</name>
    <dbReference type="NCBI Taxonomy" id="1188252"/>
    <lineage>
        <taxon>Bacteria</taxon>
        <taxon>Pseudomonadati</taxon>
        <taxon>Pseudomonadota</taxon>
        <taxon>Gammaproteobacteria</taxon>
        <taxon>Vibrionales</taxon>
        <taxon>Vibrionaceae</taxon>
        <taxon>Vibrio</taxon>
    </lineage>
</organism>
<dbReference type="eggNOG" id="COG2836">
    <property type="taxonomic scope" value="Bacteria"/>
</dbReference>
<dbReference type="EMBL" id="AJYK02000002">
    <property type="protein sequence ID" value="OEF30176.1"/>
    <property type="molecule type" value="Genomic_DNA"/>
</dbReference>
<evidence type="ECO:0000256" key="1">
    <source>
        <dbReference type="SAM" id="Phobius"/>
    </source>
</evidence>
<dbReference type="Proteomes" id="UP000094070">
    <property type="component" value="Unassembled WGS sequence"/>
</dbReference>
<dbReference type="Pfam" id="PF13386">
    <property type="entry name" value="DsbD_2"/>
    <property type="match status" value="1"/>
</dbReference>
<dbReference type="PANTHER" id="PTHR42208:SF1">
    <property type="entry name" value="HEAVY METAL TRANSPORTER"/>
    <property type="match status" value="1"/>
</dbReference>
<feature type="transmembrane region" description="Helical" evidence="1">
    <location>
        <begin position="52"/>
        <end position="75"/>
    </location>
</feature>
<feature type="transmembrane region" description="Helical" evidence="1">
    <location>
        <begin position="198"/>
        <end position="217"/>
    </location>
</feature>
<evidence type="ECO:0000313" key="3">
    <source>
        <dbReference type="EMBL" id="OEF30176.1"/>
    </source>
</evidence>
<gene>
    <name evidence="3" type="ORF">A1QC_00450</name>
</gene>
<dbReference type="PANTHER" id="PTHR42208">
    <property type="entry name" value="HEAVY METAL TRANSPORTER-RELATED"/>
    <property type="match status" value="1"/>
</dbReference>
<protein>
    <submittedName>
        <fullName evidence="3">Cytochrome biogenesis protein</fullName>
    </submittedName>
</protein>
<dbReference type="InterPro" id="IPR039447">
    <property type="entry name" value="UreH-like_TM_dom"/>
</dbReference>
<feature type="transmembrane region" description="Helical" evidence="1">
    <location>
        <begin position="132"/>
        <end position="153"/>
    </location>
</feature>
<name>A0A1E5E6M2_9VIBR</name>
<comment type="caution">
    <text evidence="3">The sequence shown here is derived from an EMBL/GenBank/DDBJ whole genome shotgun (WGS) entry which is preliminary data.</text>
</comment>
<dbReference type="STRING" id="1188252.A1QC_00450"/>
<keyword evidence="1" id="KW-0472">Membrane</keyword>
<keyword evidence="1" id="KW-0812">Transmembrane</keyword>
<dbReference type="AlphaFoldDB" id="A0A1E5E6M2"/>
<feature type="transmembrane region" description="Helical" evidence="1">
    <location>
        <begin position="81"/>
        <end position="101"/>
    </location>
</feature>
<accession>A0A1E5E6M2</accession>
<evidence type="ECO:0000313" key="4">
    <source>
        <dbReference type="Proteomes" id="UP000094070"/>
    </source>
</evidence>
<dbReference type="RefSeq" id="WP_017025587.1">
    <property type="nucleotide sequence ID" value="NZ_AJYK02000002.1"/>
</dbReference>
<sequence>MSHDWLAAFLIGVLGAGHCMGMCGGIAGLMSIGSISSSKLWLNPLFYNIGRLMSYSLIGGIVGAAISTIAQYSGVNSPLNWLRLISAIFMIVLALYIGQWWQGLLKIEKAGQHIWKYISPFGKRLLPIKHPLYAIPFGFVWGWLPCGLVYSMLTWSAASGNATQGALIMFFFGLGTLPLMLTIGLSTSKLNQWIKSMAFRRIGAAILLCYGVFQLYYGVVRVI</sequence>
<feature type="domain" description="Urease accessory protein UreH-like transmembrane" evidence="2">
    <location>
        <begin position="7"/>
        <end position="212"/>
    </location>
</feature>